<reference evidence="3" key="2">
    <citation type="submission" date="2017-12" db="EMBL/GenBank/DDBJ databases">
        <title>Genome sequence of the Bar-tailed Godwit (Limosa lapponica baueri).</title>
        <authorList>
            <person name="Lima N.C.B."/>
            <person name="Parody-Merino A.M."/>
            <person name="Battley P.F."/>
            <person name="Fidler A.E."/>
            <person name="Prosdocimi F."/>
        </authorList>
    </citation>
    <scope>NUCLEOTIDE SEQUENCE [LARGE SCALE GENOMIC DNA]</scope>
</reference>
<sequence length="277" mass="31266">MTRGLEHLSYEDRLRELWLFSLEKRRLWGDLIPVFQYLKGAYRRDGEGLFVRNCSVFLWETGCQQESRRHLERNEEEPSFQSGKKLLVRSQGDLAKRADHSLAQKQQPRQDGAQADFLYICQDSKLGKLFQEGIFSGHYCKDDPEGAGKCEGLRRESMRARSKMDLSLAKTKPISEGGSTSGITYLRRGKKTLSSSSQKRGMRTCERNNSADAKVSEEGGRGGGPGTRAEIPLQPMVKTMVRQAVPLQSMDVHSGPDIYLQPVQDPTLEQVDAGRRL</sequence>
<dbReference type="EMBL" id="KZ505648">
    <property type="protein sequence ID" value="PKU48654.1"/>
    <property type="molecule type" value="Genomic_DNA"/>
</dbReference>
<proteinExistence type="predicted"/>
<protein>
    <submittedName>
        <fullName evidence="2">Protein pxr1-like</fullName>
    </submittedName>
</protein>
<evidence type="ECO:0000313" key="2">
    <source>
        <dbReference type="EMBL" id="PKU48654.1"/>
    </source>
</evidence>
<accession>A0A2I0URH8</accession>
<dbReference type="AlphaFoldDB" id="A0A2I0URH8"/>
<evidence type="ECO:0000313" key="3">
    <source>
        <dbReference type="Proteomes" id="UP000233556"/>
    </source>
</evidence>
<gene>
    <name evidence="2" type="ORF">llap_978</name>
</gene>
<keyword evidence="3" id="KW-1185">Reference proteome</keyword>
<organism evidence="2 3">
    <name type="scientific">Limosa lapponica baueri</name>
    <dbReference type="NCBI Taxonomy" id="1758121"/>
    <lineage>
        <taxon>Eukaryota</taxon>
        <taxon>Metazoa</taxon>
        <taxon>Chordata</taxon>
        <taxon>Craniata</taxon>
        <taxon>Vertebrata</taxon>
        <taxon>Euteleostomi</taxon>
        <taxon>Archelosauria</taxon>
        <taxon>Archosauria</taxon>
        <taxon>Dinosauria</taxon>
        <taxon>Saurischia</taxon>
        <taxon>Theropoda</taxon>
        <taxon>Coelurosauria</taxon>
        <taxon>Aves</taxon>
        <taxon>Neognathae</taxon>
        <taxon>Neoaves</taxon>
        <taxon>Charadriiformes</taxon>
        <taxon>Scolopacidae</taxon>
        <taxon>Limosa</taxon>
    </lineage>
</organism>
<dbReference type="Proteomes" id="UP000233556">
    <property type="component" value="Unassembled WGS sequence"/>
</dbReference>
<reference evidence="3" key="1">
    <citation type="submission" date="2017-11" db="EMBL/GenBank/DDBJ databases">
        <authorList>
            <person name="Lima N.C."/>
            <person name="Parody-Merino A.M."/>
            <person name="Battley P.F."/>
            <person name="Fidler A.E."/>
            <person name="Prosdocimi F."/>
        </authorList>
    </citation>
    <scope>NUCLEOTIDE SEQUENCE [LARGE SCALE GENOMIC DNA]</scope>
</reference>
<feature type="region of interest" description="Disordered" evidence="1">
    <location>
        <begin position="172"/>
        <end position="230"/>
    </location>
</feature>
<name>A0A2I0URH8_LIMLA</name>
<evidence type="ECO:0000256" key="1">
    <source>
        <dbReference type="SAM" id="MobiDB-lite"/>
    </source>
</evidence>